<reference evidence="1" key="2">
    <citation type="journal article" date="2015" name="Data Brief">
        <title>Shoot transcriptome of the giant reed, Arundo donax.</title>
        <authorList>
            <person name="Barrero R.A."/>
            <person name="Guerrero F.D."/>
            <person name="Moolhuijzen P."/>
            <person name="Goolsby J.A."/>
            <person name="Tidwell J."/>
            <person name="Bellgard S.E."/>
            <person name="Bellgard M.I."/>
        </authorList>
    </citation>
    <scope>NUCLEOTIDE SEQUENCE</scope>
    <source>
        <tissue evidence="1">Shoot tissue taken approximately 20 cm above the soil surface</tissue>
    </source>
</reference>
<dbReference type="AlphaFoldDB" id="A0A0A9H652"/>
<evidence type="ECO:0000313" key="1">
    <source>
        <dbReference type="EMBL" id="JAE32217.1"/>
    </source>
</evidence>
<organism evidence="1">
    <name type="scientific">Arundo donax</name>
    <name type="common">Giant reed</name>
    <name type="synonym">Donax arundinaceus</name>
    <dbReference type="NCBI Taxonomy" id="35708"/>
    <lineage>
        <taxon>Eukaryota</taxon>
        <taxon>Viridiplantae</taxon>
        <taxon>Streptophyta</taxon>
        <taxon>Embryophyta</taxon>
        <taxon>Tracheophyta</taxon>
        <taxon>Spermatophyta</taxon>
        <taxon>Magnoliopsida</taxon>
        <taxon>Liliopsida</taxon>
        <taxon>Poales</taxon>
        <taxon>Poaceae</taxon>
        <taxon>PACMAD clade</taxon>
        <taxon>Arundinoideae</taxon>
        <taxon>Arundineae</taxon>
        <taxon>Arundo</taxon>
    </lineage>
</organism>
<name>A0A0A9H652_ARUDO</name>
<proteinExistence type="predicted"/>
<dbReference type="EMBL" id="GBRH01165679">
    <property type="protein sequence ID" value="JAE32217.1"/>
    <property type="molecule type" value="Transcribed_RNA"/>
</dbReference>
<sequence>MLIICLRSLCLSLIVCSIM</sequence>
<accession>A0A0A9H652</accession>
<protein>
    <submittedName>
        <fullName evidence="1">Uncharacterized protein</fullName>
    </submittedName>
</protein>
<reference evidence="1" key="1">
    <citation type="submission" date="2014-09" db="EMBL/GenBank/DDBJ databases">
        <authorList>
            <person name="Magalhaes I.L.F."/>
            <person name="Oliveira U."/>
            <person name="Santos F.R."/>
            <person name="Vidigal T.H.D.A."/>
            <person name="Brescovit A.D."/>
            <person name="Santos A.J."/>
        </authorList>
    </citation>
    <scope>NUCLEOTIDE SEQUENCE</scope>
    <source>
        <tissue evidence="1">Shoot tissue taken approximately 20 cm above the soil surface</tissue>
    </source>
</reference>